<organism evidence="2 3">
    <name type="scientific">Lingula anatina</name>
    <name type="common">Brachiopod</name>
    <name type="synonym">Lingula unguis</name>
    <dbReference type="NCBI Taxonomy" id="7574"/>
    <lineage>
        <taxon>Eukaryota</taxon>
        <taxon>Metazoa</taxon>
        <taxon>Spiralia</taxon>
        <taxon>Lophotrochozoa</taxon>
        <taxon>Brachiopoda</taxon>
        <taxon>Linguliformea</taxon>
        <taxon>Lingulata</taxon>
        <taxon>Lingulida</taxon>
        <taxon>Linguloidea</taxon>
        <taxon>Lingulidae</taxon>
        <taxon>Lingula</taxon>
    </lineage>
</organism>
<protein>
    <submittedName>
        <fullName evidence="3">Uncharacterized protein LOC106181312</fullName>
    </submittedName>
</protein>
<dbReference type="Pfam" id="PF18738">
    <property type="entry name" value="HEPN_DZIP3"/>
    <property type="match status" value="1"/>
</dbReference>
<name>A0A1S3KEP5_LINAN</name>
<dbReference type="AlphaFoldDB" id="A0A1S3KEP5"/>
<accession>A0A1S3KEP5</accession>
<dbReference type="OMA" id="WAQFGED"/>
<reference evidence="3" key="1">
    <citation type="submission" date="2025-08" db="UniProtKB">
        <authorList>
            <consortium name="RefSeq"/>
        </authorList>
    </citation>
    <scope>IDENTIFICATION</scope>
    <source>
        <tissue evidence="3">Gonads</tissue>
    </source>
</reference>
<evidence type="ECO:0000313" key="2">
    <source>
        <dbReference type="Proteomes" id="UP000085678"/>
    </source>
</evidence>
<dbReference type="GeneID" id="106181312"/>
<proteinExistence type="predicted"/>
<evidence type="ECO:0000259" key="1">
    <source>
        <dbReference type="Pfam" id="PF18738"/>
    </source>
</evidence>
<dbReference type="RefSeq" id="XP_013421098.1">
    <property type="nucleotide sequence ID" value="XM_013565644.1"/>
</dbReference>
<dbReference type="InterPro" id="IPR041249">
    <property type="entry name" value="HEPN_DZIP3"/>
</dbReference>
<dbReference type="KEGG" id="lak:106181312"/>
<dbReference type="Proteomes" id="UP000085678">
    <property type="component" value="Unplaced"/>
</dbReference>
<keyword evidence="2" id="KW-1185">Reference proteome</keyword>
<sequence>MTNSQPESFTLNKDNENYFRLLKLVFKLGTPAVHQVLSTHLKDSNPGQAYDPKTRKLRTILRKTNVVKTLKACHSGENPPLTDGQWDLLYPVSTNQGRRHKASEDVSVDDLDITLSIILLRYITRLNPADDDWDPANLNHEEGTVPPTIPAKLMTIKRYRDRLAHAQAAEISDDELCASFYAVKNILISLSDLYKIEDLDSIHSESITDVLRRLNWAQFGEDFDRTLLTTLEEAIRTKCGKLEMPQSSSKESPVDRNPGKSVVCTLL</sequence>
<gene>
    <name evidence="3" type="primary">LOC106181312</name>
</gene>
<dbReference type="InParanoid" id="A0A1S3KEP5"/>
<evidence type="ECO:0000313" key="3">
    <source>
        <dbReference type="RefSeq" id="XP_013421098.1"/>
    </source>
</evidence>
<feature type="domain" description="DZIP3-like HEPN" evidence="1">
    <location>
        <begin position="55"/>
        <end position="211"/>
    </location>
</feature>